<accession>A0A9N9R9A5</accession>
<reference evidence="1" key="1">
    <citation type="submission" date="2021-12" db="EMBL/GenBank/DDBJ databases">
        <authorList>
            <person name="King R."/>
        </authorList>
    </citation>
    <scope>NUCLEOTIDE SEQUENCE</scope>
</reference>
<dbReference type="AlphaFoldDB" id="A0A9N9R9A5"/>
<dbReference type="PANTHER" id="PTHR21055:SF3">
    <property type="entry name" value="PROTEIN PHOSPHATASE 1 REGULATORY SUBUNIT 36"/>
    <property type="match status" value="1"/>
</dbReference>
<evidence type="ECO:0000313" key="1">
    <source>
        <dbReference type="EMBL" id="CAG9791971.1"/>
    </source>
</evidence>
<sequence>MADDDDEGGFGGLYEDGHWLWDDTEKALIFVSDLPPKPVEAIQILSKAPTGTVEFRDDIDLIEQIADEMANRIMELEKKIRTPDCEILEHEYRDNLADLRLLVAKEYSVMLIGGSDTRKFHHMGPAKKRRSLSDKDARLFETLLRMCVQIVWLAIGRKSFNQIELETNRIFKSEIFNAAEHTLKTGYISKLSKEERVVLLGHCLRYDKKLNTRSPLMNEVFCHRPIDYRMMGLGVIKVSQMSPRLHYMLQAIAGPEDKLVELGVVVEGSANKRTVRFWFKRFRDGNFNLKNEPRGRPPTQVNNDKLREMVEADPSQTSQELAAWFNVTLPTILTHLCQINKIKKYEKWVPHDLTDLQKETRVVTCVTLLNGSSASGYGGGGGSKSTTSMGKSTIAAHKLYPDIVLPRKTTKEAFFPPSFPEETEKIRPCSETQRRRWQNRLIKLLHPYGV</sequence>
<dbReference type="GO" id="GO:0019902">
    <property type="term" value="F:phosphatase binding"/>
    <property type="evidence" value="ECO:0007669"/>
    <property type="project" value="InterPro"/>
</dbReference>
<gene>
    <name evidence="1" type="ORF">DIATSA_LOCUS9551</name>
</gene>
<proteinExistence type="predicted"/>
<reference evidence="1" key="2">
    <citation type="submission" date="2022-10" db="EMBL/GenBank/DDBJ databases">
        <authorList>
            <consortium name="ENA_rothamsted_submissions"/>
            <consortium name="culmorum"/>
            <person name="King R."/>
        </authorList>
    </citation>
    <scope>NUCLEOTIDE SEQUENCE</scope>
</reference>
<organism evidence="1 2">
    <name type="scientific">Diatraea saccharalis</name>
    <name type="common">sugarcane borer</name>
    <dbReference type="NCBI Taxonomy" id="40085"/>
    <lineage>
        <taxon>Eukaryota</taxon>
        <taxon>Metazoa</taxon>
        <taxon>Ecdysozoa</taxon>
        <taxon>Arthropoda</taxon>
        <taxon>Hexapoda</taxon>
        <taxon>Insecta</taxon>
        <taxon>Pterygota</taxon>
        <taxon>Neoptera</taxon>
        <taxon>Endopterygota</taxon>
        <taxon>Lepidoptera</taxon>
        <taxon>Glossata</taxon>
        <taxon>Ditrysia</taxon>
        <taxon>Pyraloidea</taxon>
        <taxon>Crambidae</taxon>
        <taxon>Crambinae</taxon>
        <taxon>Diatraea</taxon>
    </lineage>
</organism>
<dbReference type="Proteomes" id="UP001153714">
    <property type="component" value="Chromosome 4"/>
</dbReference>
<evidence type="ECO:0008006" key="3">
    <source>
        <dbReference type="Google" id="ProtNLM"/>
    </source>
</evidence>
<protein>
    <recommendedName>
        <fullName evidence="3">Mos1 transposase HTH domain-containing protein</fullName>
    </recommendedName>
</protein>
<name>A0A9N9R9A5_9NEOP</name>
<dbReference type="InterPro" id="IPR026142">
    <property type="entry name" value="Pro_pase_1_reg_su_36"/>
</dbReference>
<evidence type="ECO:0000313" key="2">
    <source>
        <dbReference type="Proteomes" id="UP001153714"/>
    </source>
</evidence>
<dbReference type="OrthoDB" id="6724830at2759"/>
<keyword evidence="2" id="KW-1185">Reference proteome</keyword>
<dbReference type="PANTHER" id="PTHR21055">
    <property type="entry name" value="PROTEIN PHOSPHATASE 1 REGULATORY SUBUNIT 36"/>
    <property type="match status" value="1"/>
</dbReference>
<dbReference type="EMBL" id="OU893335">
    <property type="protein sequence ID" value="CAG9791971.1"/>
    <property type="molecule type" value="Genomic_DNA"/>
</dbReference>
<dbReference type="Pfam" id="PF14895">
    <property type="entry name" value="PPPI_inhib"/>
    <property type="match status" value="1"/>
</dbReference>